<reference evidence="9 10" key="2">
    <citation type="journal article" date="2012" name="Open Biol.">
        <title>Characteristics of nucleosomes and linker DNA regions on the genome of the basidiomycete Mixia osmundae revealed by mono- and dinucleosome mapping.</title>
        <authorList>
            <person name="Nishida H."/>
            <person name="Kondo S."/>
            <person name="Matsumoto T."/>
            <person name="Suzuki Y."/>
            <person name="Yoshikawa H."/>
            <person name="Taylor T.D."/>
            <person name="Sugiyama J."/>
        </authorList>
    </citation>
    <scope>NUCLEOTIDE SEQUENCE [LARGE SCALE GENOMIC DNA]</scope>
    <source>
        <strain evidence="10">CBS 9802 / IAM 14324 / JCM 22182 / KY 12970</strain>
    </source>
</reference>
<dbReference type="InterPro" id="IPR013057">
    <property type="entry name" value="AA_transpt_TM"/>
</dbReference>
<proteinExistence type="inferred from homology"/>
<feature type="compositionally biased region" description="Basic and acidic residues" evidence="6">
    <location>
        <begin position="288"/>
        <end position="298"/>
    </location>
</feature>
<feature type="transmembrane region" description="Helical" evidence="7">
    <location>
        <begin position="463"/>
        <end position="483"/>
    </location>
</feature>
<keyword evidence="10" id="KW-1185">Reference proteome</keyword>
<dbReference type="STRING" id="764103.G7DY92"/>
<dbReference type="PANTHER" id="PTHR22950:SF666">
    <property type="entry name" value="VACUOLAR AMINO ACID TRANSPORTER 4"/>
    <property type="match status" value="1"/>
</dbReference>
<dbReference type="Pfam" id="PF01490">
    <property type="entry name" value="Aa_trans"/>
    <property type="match status" value="1"/>
</dbReference>
<dbReference type="GO" id="GO:0015179">
    <property type="term" value="F:L-amino acid transmembrane transporter activity"/>
    <property type="evidence" value="ECO:0007669"/>
    <property type="project" value="TreeGrafter"/>
</dbReference>
<evidence type="ECO:0000256" key="1">
    <source>
        <dbReference type="ARBA" id="ARBA00004141"/>
    </source>
</evidence>
<dbReference type="EMBL" id="BABT02000062">
    <property type="protein sequence ID" value="GAA95552.1"/>
    <property type="molecule type" value="Genomic_DNA"/>
</dbReference>
<comment type="subcellular location">
    <subcellularLocation>
        <location evidence="1">Membrane</location>
        <topology evidence="1">Multi-pass membrane protein</topology>
    </subcellularLocation>
</comment>
<feature type="compositionally biased region" description="Basic and acidic residues" evidence="6">
    <location>
        <begin position="168"/>
        <end position="177"/>
    </location>
</feature>
<feature type="compositionally biased region" description="Polar residues" evidence="6">
    <location>
        <begin position="13"/>
        <end position="24"/>
    </location>
</feature>
<feature type="domain" description="Amino acid transporter transmembrane" evidence="8">
    <location>
        <begin position="431"/>
        <end position="812"/>
    </location>
</feature>
<comment type="similarity">
    <text evidence="2">Belongs to the amino acid/polyamine transporter 2 family.</text>
</comment>
<evidence type="ECO:0000256" key="6">
    <source>
        <dbReference type="SAM" id="MobiDB-lite"/>
    </source>
</evidence>
<feature type="compositionally biased region" description="Basic and acidic residues" evidence="6">
    <location>
        <begin position="209"/>
        <end position="219"/>
    </location>
</feature>
<feature type="transmembrane region" description="Helical" evidence="7">
    <location>
        <begin position="794"/>
        <end position="816"/>
    </location>
</feature>
<feature type="compositionally biased region" description="Basic residues" evidence="6">
    <location>
        <begin position="1"/>
        <end position="12"/>
    </location>
</feature>
<feature type="transmembrane region" description="Helical" evidence="7">
    <location>
        <begin position="504"/>
        <end position="524"/>
    </location>
</feature>
<feature type="region of interest" description="Disordered" evidence="6">
    <location>
        <begin position="277"/>
        <end position="298"/>
    </location>
</feature>
<dbReference type="AlphaFoldDB" id="G7DY92"/>
<accession>G7DY92</accession>
<reference evidence="9 10" key="1">
    <citation type="journal article" date="2011" name="J. Gen. Appl. Microbiol.">
        <title>Draft genome sequencing of the enigmatic basidiomycete Mixia osmundae.</title>
        <authorList>
            <person name="Nishida H."/>
            <person name="Nagatsuka Y."/>
            <person name="Sugiyama J."/>
        </authorList>
    </citation>
    <scope>NUCLEOTIDE SEQUENCE [LARGE SCALE GENOMIC DNA]</scope>
    <source>
        <strain evidence="10">CBS 9802 / IAM 14324 / JCM 22182 / KY 12970</strain>
    </source>
</reference>
<organism evidence="9 10">
    <name type="scientific">Mixia osmundae (strain CBS 9802 / IAM 14324 / JCM 22182 / KY 12970)</name>
    <dbReference type="NCBI Taxonomy" id="764103"/>
    <lineage>
        <taxon>Eukaryota</taxon>
        <taxon>Fungi</taxon>
        <taxon>Dikarya</taxon>
        <taxon>Basidiomycota</taxon>
        <taxon>Pucciniomycotina</taxon>
        <taxon>Mixiomycetes</taxon>
        <taxon>Mixiales</taxon>
        <taxon>Mixiaceae</taxon>
        <taxon>Mixia</taxon>
    </lineage>
</organism>
<feature type="transmembrane region" description="Helical" evidence="7">
    <location>
        <begin position="645"/>
        <end position="669"/>
    </location>
</feature>
<dbReference type="RefSeq" id="XP_014570059.1">
    <property type="nucleotide sequence ID" value="XM_014714573.1"/>
</dbReference>
<evidence type="ECO:0000256" key="5">
    <source>
        <dbReference type="ARBA" id="ARBA00023136"/>
    </source>
</evidence>
<feature type="transmembrane region" description="Helical" evidence="7">
    <location>
        <begin position="735"/>
        <end position="752"/>
    </location>
</feature>
<dbReference type="PANTHER" id="PTHR22950">
    <property type="entry name" value="AMINO ACID TRANSPORTER"/>
    <property type="match status" value="1"/>
</dbReference>
<protein>
    <recommendedName>
        <fullName evidence="8">Amino acid transporter transmembrane domain-containing protein</fullName>
    </recommendedName>
</protein>
<feature type="compositionally biased region" description="Low complexity" evidence="6">
    <location>
        <begin position="150"/>
        <end position="167"/>
    </location>
</feature>
<feature type="transmembrane region" description="Helical" evidence="7">
    <location>
        <begin position="613"/>
        <end position="633"/>
    </location>
</feature>
<dbReference type="FunCoup" id="G7DY92">
    <property type="interactions" value="56"/>
</dbReference>
<dbReference type="HOGENOM" id="CLU_009646_3_0_1"/>
<feature type="region of interest" description="Disordered" evidence="6">
    <location>
        <begin position="1"/>
        <end position="257"/>
    </location>
</feature>
<dbReference type="Proteomes" id="UP000009131">
    <property type="component" value="Unassembled WGS sequence"/>
</dbReference>
<evidence type="ECO:0000256" key="2">
    <source>
        <dbReference type="ARBA" id="ARBA00008066"/>
    </source>
</evidence>
<evidence type="ECO:0000256" key="3">
    <source>
        <dbReference type="ARBA" id="ARBA00022692"/>
    </source>
</evidence>
<evidence type="ECO:0000313" key="10">
    <source>
        <dbReference type="Proteomes" id="UP000009131"/>
    </source>
</evidence>
<dbReference type="eggNOG" id="KOG1304">
    <property type="taxonomic scope" value="Eukaryota"/>
</dbReference>
<sequence length="834" mass="90154">MAKKNKRGKRSRQQSAQTSPSATTAPLPVPETDSATSTSHQAEASTSQARPSNAIPLSSSSRPRAASPLAAPSAKLASSPAVPNIPPRASYSSTPAQSRPISQGSLEAKQGSVEDFNATKRALPAGPSRKAVSPSALGQSLAEAKQQDKNSSSISIASSNNALPSASRPDEMSDAHKARILRMHLVNRSDQTSPEASTPRRASDSNSQHSERPKPKEDDYFSGNKTDEIDAPPPAESSPAAAEEGVDPNSSTYHNLLGGDVTHDLYKWEQQAQQAQIRRPRSLSFSGAEERANGGERIDPTLDIRNIREPGGFRRNFLHRRAAEDADGDAPPRKFTRSFVDFLSLHGHFYGEDLEEIDERDEDEIAQVLAFEEQEAGHAGTGARARFDIESRELATERTALLKRQSLRRGESKASIIRKHRAGSTSTKGDATVTQAVLMLLKSFVGTGVLFLGKAFFNGGILFSALLLVGIAAISLYSFLLLVKTRLVIKGGFGEIGGILYGPWLRYAILFSITISQIGFVAVYTTFTAQNLQAFVQAVTDCRTLISIPAFIAMQLVIFIPFALVRNLQKLSGTALLADAFILVGVIYIFGNEINILARHGIADVVLFNSDSFTLMIGTAVFAFEGIGLIIPITESMKEPERFPAVLSCVMVFLAILFGGAGVLSYAAYGSKIQTVVMVNLPQDSRAVNVVQLLYSLAIMLSTPLQLFPAVRIMENGLFSSSGKYSNRVKWQKNTFRVSMVVFCMLVAWLGSNDLDKFVSLIGSLACVPLCFCYPALLHYRACAKTRRQKATDIALCIFGVIVTLFTTFNTIRMLATEQSGGPPSFGNCPAPSS</sequence>
<dbReference type="OrthoDB" id="1684102at2759"/>
<feature type="compositionally biased region" description="Polar residues" evidence="6">
    <location>
        <begin position="90"/>
        <end position="105"/>
    </location>
</feature>
<comment type="caution">
    <text evidence="9">The sequence shown here is derived from an EMBL/GenBank/DDBJ whole genome shotgun (WGS) entry which is preliminary data.</text>
</comment>
<keyword evidence="3 7" id="KW-0812">Transmembrane</keyword>
<dbReference type="InParanoid" id="G7DY92"/>
<feature type="transmembrane region" description="Helical" evidence="7">
    <location>
        <begin position="689"/>
        <end position="714"/>
    </location>
</feature>
<feature type="transmembrane region" description="Helical" evidence="7">
    <location>
        <begin position="758"/>
        <end position="782"/>
    </location>
</feature>
<dbReference type="GO" id="GO:0005774">
    <property type="term" value="C:vacuolar membrane"/>
    <property type="evidence" value="ECO:0007669"/>
    <property type="project" value="TreeGrafter"/>
</dbReference>
<feature type="compositionally biased region" description="Low complexity" evidence="6">
    <location>
        <begin position="54"/>
        <end position="81"/>
    </location>
</feature>
<evidence type="ECO:0000256" key="4">
    <source>
        <dbReference type="ARBA" id="ARBA00022989"/>
    </source>
</evidence>
<feature type="transmembrane region" description="Helical" evidence="7">
    <location>
        <begin position="571"/>
        <end position="591"/>
    </location>
</feature>
<feature type="compositionally biased region" description="Polar residues" evidence="6">
    <location>
        <begin position="33"/>
        <end position="51"/>
    </location>
</feature>
<evidence type="ECO:0000259" key="8">
    <source>
        <dbReference type="Pfam" id="PF01490"/>
    </source>
</evidence>
<dbReference type="OMA" id="PPGWITH"/>
<keyword evidence="4 7" id="KW-1133">Transmembrane helix</keyword>
<gene>
    <name evidence="9" type="primary">Mo02207</name>
    <name evidence="9" type="ORF">E5Q_02207</name>
</gene>
<evidence type="ECO:0000256" key="7">
    <source>
        <dbReference type="SAM" id="Phobius"/>
    </source>
</evidence>
<name>G7DY92_MIXOS</name>
<evidence type="ECO:0000313" key="9">
    <source>
        <dbReference type="EMBL" id="GAA95552.1"/>
    </source>
</evidence>
<keyword evidence="5 7" id="KW-0472">Membrane</keyword>
<feature type="transmembrane region" description="Helical" evidence="7">
    <location>
        <begin position="544"/>
        <end position="564"/>
    </location>
</feature>